<reference evidence="2 3" key="1">
    <citation type="submission" date="2021-02" db="EMBL/GenBank/DDBJ databases">
        <title>Porcisia hertigi Genome sequencing and assembly.</title>
        <authorList>
            <person name="Almutairi H."/>
            <person name="Gatherer D."/>
        </authorList>
    </citation>
    <scope>NUCLEOTIDE SEQUENCE [LARGE SCALE GENOMIC DNA]</scope>
    <source>
        <strain evidence="2 3">C119</strain>
    </source>
</reference>
<keyword evidence="3" id="KW-1185">Reference proteome</keyword>
<dbReference type="EMBL" id="JAFJZO010000028">
    <property type="protein sequence ID" value="KAG5500368.1"/>
    <property type="molecule type" value="Genomic_DNA"/>
</dbReference>
<comment type="caution">
    <text evidence="2">The sequence shown here is derived from an EMBL/GenBank/DDBJ whole genome shotgun (WGS) entry which is preliminary data.</text>
</comment>
<protein>
    <submittedName>
        <fullName evidence="2">Uncharacterized protein</fullName>
    </submittedName>
</protein>
<organism evidence="2 3">
    <name type="scientific">Porcisia hertigi</name>
    <dbReference type="NCBI Taxonomy" id="2761500"/>
    <lineage>
        <taxon>Eukaryota</taxon>
        <taxon>Discoba</taxon>
        <taxon>Euglenozoa</taxon>
        <taxon>Kinetoplastea</taxon>
        <taxon>Metakinetoplastina</taxon>
        <taxon>Trypanosomatida</taxon>
        <taxon>Trypanosomatidae</taxon>
        <taxon>Leishmaniinae</taxon>
        <taxon>Porcisia</taxon>
    </lineage>
</organism>
<dbReference type="GeneID" id="94289540"/>
<dbReference type="AlphaFoldDB" id="A0A836IQS9"/>
<dbReference type="RefSeq" id="XP_067755702.1">
    <property type="nucleotide sequence ID" value="XM_067899463.1"/>
</dbReference>
<feature type="region of interest" description="Disordered" evidence="1">
    <location>
        <begin position="227"/>
        <end position="275"/>
    </location>
</feature>
<name>A0A836IQS9_9TRYP</name>
<accession>A0A836IQS9</accession>
<dbReference type="Proteomes" id="UP000674318">
    <property type="component" value="Chromosome 28"/>
</dbReference>
<evidence type="ECO:0000313" key="3">
    <source>
        <dbReference type="Proteomes" id="UP000674318"/>
    </source>
</evidence>
<gene>
    <name evidence="2" type="ORF">JKF63_03460</name>
</gene>
<sequence>MSERIEMPGAKNLQMMAAQPVVFLYCDLSKDCGTSSSGKSVLISSSCGNKPLGKSGAFLGLNIFTKSLEKRDLSSNAIAALRTPSFTDVGVGCQWRIEEDEVTLCIRVDCSAHNKRLGASGKSMLLATTGGNKLIGGTGLSCGLNCYYPVDKPFDVSQLAAVNATEEELQVGQSQCMGGGFTVSYKSPKAIHITYIYRAEEMTNAPTASLPPCRVGDLKMTMFVSAPKGKRTRTERAADDTTGESPPHVTSSVTTPLSSQTSHAQLGSSPVEERKDAKLRNLTLTCTPTSPPDTQAAMPAALHAGVYTIDLCFDPTLNFGRTSSGKSLAVATTGGFQQVFDADGRVVCRLSLNAYRPAPPLTEADITAAVQTVLETKPKTQLSSISFKDVLNEVMGELGLCEAMKETVKQNIKEAVVAFVQSVSV</sequence>
<proteinExistence type="predicted"/>
<evidence type="ECO:0000256" key="1">
    <source>
        <dbReference type="SAM" id="MobiDB-lite"/>
    </source>
</evidence>
<feature type="compositionally biased region" description="Polar residues" evidence="1">
    <location>
        <begin position="248"/>
        <end position="268"/>
    </location>
</feature>
<evidence type="ECO:0000313" key="2">
    <source>
        <dbReference type="EMBL" id="KAG5500368.1"/>
    </source>
</evidence>
<dbReference type="OrthoDB" id="277038at2759"/>
<dbReference type="KEGG" id="phet:94289540"/>